<keyword evidence="3" id="KW-1185">Reference proteome</keyword>
<comment type="caution">
    <text evidence="2">The sequence shown here is derived from an EMBL/GenBank/DDBJ whole genome shotgun (WGS) entry which is preliminary data.</text>
</comment>
<organism evidence="2 3">
    <name type="scientific">Flavihumibacter solisilvae</name>
    <dbReference type="NCBI Taxonomy" id="1349421"/>
    <lineage>
        <taxon>Bacteria</taxon>
        <taxon>Pseudomonadati</taxon>
        <taxon>Bacteroidota</taxon>
        <taxon>Chitinophagia</taxon>
        <taxon>Chitinophagales</taxon>
        <taxon>Chitinophagaceae</taxon>
        <taxon>Flavihumibacter</taxon>
    </lineage>
</organism>
<dbReference type="Gene3D" id="2.60.120.10">
    <property type="entry name" value="Jelly Rolls"/>
    <property type="match status" value="1"/>
</dbReference>
<protein>
    <recommendedName>
        <fullName evidence="1">Cyclic nucleotide-binding domain-containing protein</fullName>
    </recommendedName>
</protein>
<dbReference type="OrthoDB" id="667553at2"/>
<dbReference type="AlphaFoldDB" id="A0A0C1I9H7"/>
<evidence type="ECO:0000259" key="1">
    <source>
        <dbReference type="PROSITE" id="PS50042"/>
    </source>
</evidence>
<evidence type="ECO:0000313" key="3">
    <source>
        <dbReference type="Proteomes" id="UP000031408"/>
    </source>
</evidence>
<feature type="domain" description="Cyclic nucleotide-binding" evidence="1">
    <location>
        <begin position="11"/>
        <end position="114"/>
    </location>
</feature>
<dbReference type="InterPro" id="IPR000595">
    <property type="entry name" value="cNMP-bd_dom"/>
</dbReference>
<accession>A0A0C1I9H7</accession>
<name>A0A0C1I9H7_9BACT</name>
<sequence length="195" mass="22715">MAEDAYSYISRFVTLTDEERKLFHQHLQIMTCSPKQVLTRVGDMEQHVYFIQKGLVRKYFLKGREEVTVQLSSEGDLVSSSVSFLSGVPSDFVLETMEPSTLAFMTKSSLESLFQNSTNFEIMGRLITLEWMLYKERWDISRMIKPPKERFTMLCQEKPGLMNRVPQKYLASLLDIEPETFSRYKKQVAVESENP</sequence>
<proteinExistence type="predicted"/>
<dbReference type="RefSeq" id="WP_039144698.1">
    <property type="nucleotide sequence ID" value="NZ_JSVC01000049.1"/>
</dbReference>
<dbReference type="SUPFAM" id="SSF51206">
    <property type="entry name" value="cAMP-binding domain-like"/>
    <property type="match status" value="1"/>
</dbReference>
<dbReference type="STRING" id="1349421.OI18_23260"/>
<gene>
    <name evidence="2" type="ORF">OI18_23260</name>
</gene>
<dbReference type="Proteomes" id="UP000031408">
    <property type="component" value="Unassembled WGS sequence"/>
</dbReference>
<reference evidence="2 3" key="1">
    <citation type="submission" date="2014-11" db="EMBL/GenBank/DDBJ databases">
        <title>Genome sequence of Flavihumibacter solisilvae 3-3.</title>
        <authorList>
            <person name="Zhou G."/>
            <person name="Li M."/>
            <person name="Wang G."/>
        </authorList>
    </citation>
    <scope>NUCLEOTIDE SEQUENCE [LARGE SCALE GENOMIC DNA]</scope>
    <source>
        <strain evidence="2 3">3-3</strain>
    </source>
</reference>
<evidence type="ECO:0000313" key="2">
    <source>
        <dbReference type="EMBL" id="KIC90665.1"/>
    </source>
</evidence>
<dbReference type="PROSITE" id="PS50042">
    <property type="entry name" value="CNMP_BINDING_3"/>
    <property type="match status" value="1"/>
</dbReference>
<dbReference type="InterPro" id="IPR018490">
    <property type="entry name" value="cNMP-bd_dom_sf"/>
</dbReference>
<dbReference type="EMBL" id="JSVC01000049">
    <property type="protein sequence ID" value="KIC90665.1"/>
    <property type="molecule type" value="Genomic_DNA"/>
</dbReference>
<dbReference type="Pfam" id="PF00027">
    <property type="entry name" value="cNMP_binding"/>
    <property type="match status" value="1"/>
</dbReference>
<dbReference type="InterPro" id="IPR014710">
    <property type="entry name" value="RmlC-like_jellyroll"/>
</dbReference>